<sequence>MRELLTLNELLIIHLINNRHQSVLSELVIEEWQRNYNEDPLELIESLKSRRIVEEKDEHYFVSPQYDSQIKDTRFIYEITQERPKLLDEHKAYLVYRNNRNTPEEELLIRMYDDILSYSSNPEHHQQAHMRLSELFGQIGEQNHSENHMHCAQMLSTLMQMEETMVDVRMKSSPDEIRARFPIPNDFLQRYQYIIDHEKRSPALLRDDILTAARQLKWDRQHLEAAANYIALRAEDDRNAEKYLLAYLFKTAKIYNVGTIKYMRKHRLEENGGRLQVLSTEQRRVRLTRNIEKPETKYQMQELPRRDVDGDRYGSDYRQSVLDNPKKKSKKKRRRRGRSNNFLIIFFLIVFFPVGLVLMWTSHWRLWLKIVISVFYAMGLNAAGGGDGGDGNFEDTTPVYEEEFNDFDRGDDPFFD</sequence>
<evidence type="ECO:0000256" key="2">
    <source>
        <dbReference type="SAM" id="Phobius"/>
    </source>
</evidence>
<organism evidence="3 4">
    <name type="scientific">Aliicoccus persicus</name>
    <dbReference type="NCBI Taxonomy" id="930138"/>
    <lineage>
        <taxon>Bacteria</taxon>
        <taxon>Bacillati</taxon>
        <taxon>Bacillota</taxon>
        <taxon>Bacilli</taxon>
        <taxon>Bacillales</taxon>
        <taxon>Staphylococcaceae</taxon>
        <taxon>Aliicoccus</taxon>
    </lineage>
</organism>
<dbReference type="AlphaFoldDB" id="A0A662Z4D1"/>
<proteinExistence type="predicted"/>
<evidence type="ECO:0000313" key="4">
    <source>
        <dbReference type="Proteomes" id="UP000243605"/>
    </source>
</evidence>
<reference evidence="3 4" key="1">
    <citation type="submission" date="2016-10" db="EMBL/GenBank/DDBJ databases">
        <authorList>
            <person name="Varghese N."/>
            <person name="Submissions S."/>
        </authorList>
    </citation>
    <scope>NUCLEOTIDE SEQUENCE [LARGE SCALE GENOMIC DNA]</scope>
    <source>
        <strain evidence="3 4">IBRC-M10081</strain>
    </source>
</reference>
<feature type="compositionally biased region" description="Basic and acidic residues" evidence="1">
    <location>
        <begin position="303"/>
        <end position="315"/>
    </location>
</feature>
<name>A0A662Z4D1_9STAP</name>
<feature type="region of interest" description="Disordered" evidence="1">
    <location>
        <begin position="302"/>
        <end position="334"/>
    </location>
</feature>
<gene>
    <name evidence="3" type="ORF">SAMN05192557_1214</name>
</gene>
<dbReference type="RefSeq" id="WP_143248998.1">
    <property type="nucleotide sequence ID" value="NZ_FOIT01000003.1"/>
</dbReference>
<keyword evidence="4" id="KW-1185">Reference proteome</keyword>
<dbReference type="Proteomes" id="UP000243605">
    <property type="component" value="Unassembled WGS sequence"/>
</dbReference>
<accession>A0A662Z4D1</accession>
<keyword evidence="2" id="KW-0472">Membrane</keyword>
<evidence type="ECO:0000313" key="3">
    <source>
        <dbReference type="EMBL" id="SEW01180.1"/>
    </source>
</evidence>
<keyword evidence="2" id="KW-0812">Transmembrane</keyword>
<keyword evidence="2" id="KW-1133">Transmembrane helix</keyword>
<protein>
    <submittedName>
        <fullName evidence="3">Uncharacterized protein</fullName>
    </submittedName>
</protein>
<dbReference type="EMBL" id="FOIT01000003">
    <property type="protein sequence ID" value="SEW01180.1"/>
    <property type="molecule type" value="Genomic_DNA"/>
</dbReference>
<feature type="transmembrane region" description="Helical" evidence="2">
    <location>
        <begin position="340"/>
        <end position="360"/>
    </location>
</feature>
<evidence type="ECO:0000256" key="1">
    <source>
        <dbReference type="SAM" id="MobiDB-lite"/>
    </source>
</evidence>